<evidence type="ECO:0000256" key="6">
    <source>
        <dbReference type="SAM" id="Coils"/>
    </source>
</evidence>
<dbReference type="PRINTS" id="PR00344">
    <property type="entry name" value="BCTRLSENSOR"/>
</dbReference>
<keyword evidence="3 5" id="KW-0597">Phosphoprotein</keyword>
<evidence type="ECO:0000256" key="7">
    <source>
        <dbReference type="SAM" id="Phobius"/>
    </source>
</evidence>
<dbReference type="CDD" id="cd19410">
    <property type="entry name" value="HK9-like_sensor"/>
    <property type="match status" value="1"/>
</dbReference>
<reference evidence="10 11" key="1">
    <citation type="submission" date="2017-08" db="EMBL/GenBank/DDBJ databases">
        <authorList>
            <person name="de Groot N.N."/>
        </authorList>
    </citation>
    <scope>NUCLEOTIDE SEQUENCE [LARGE SCALE GENOMIC DNA]</scope>
    <source>
        <strain evidence="10 11">JC85</strain>
    </source>
</reference>
<dbReference type="SMART" id="SM00388">
    <property type="entry name" value="HisKA"/>
    <property type="match status" value="1"/>
</dbReference>
<dbReference type="SMART" id="SM00387">
    <property type="entry name" value="HATPase_c"/>
    <property type="match status" value="1"/>
</dbReference>
<dbReference type="SUPFAM" id="SSF52172">
    <property type="entry name" value="CheY-like"/>
    <property type="match status" value="3"/>
</dbReference>
<evidence type="ECO:0000313" key="11">
    <source>
        <dbReference type="Proteomes" id="UP000219167"/>
    </source>
</evidence>
<keyword evidence="10" id="KW-0418">Kinase</keyword>
<evidence type="ECO:0000256" key="4">
    <source>
        <dbReference type="ARBA" id="ARBA00023012"/>
    </source>
</evidence>
<protein>
    <recommendedName>
        <fullName evidence="2">histidine kinase</fullName>
        <ecNumber evidence="2">2.7.13.3</ecNumber>
    </recommendedName>
</protein>
<dbReference type="FunFam" id="3.30.565.10:FF:000010">
    <property type="entry name" value="Sensor histidine kinase RcsC"/>
    <property type="match status" value="1"/>
</dbReference>
<feature type="modified residue" description="4-aspartylphosphate" evidence="5">
    <location>
        <position position="830"/>
    </location>
</feature>
<feature type="domain" description="Response regulatory" evidence="9">
    <location>
        <begin position="781"/>
        <end position="894"/>
    </location>
</feature>
<dbReference type="InterPro" id="IPR036097">
    <property type="entry name" value="HisK_dim/P_sf"/>
</dbReference>
<proteinExistence type="predicted"/>
<dbReference type="InterPro" id="IPR029016">
    <property type="entry name" value="GAF-like_dom_sf"/>
</dbReference>
<feature type="transmembrane region" description="Helical" evidence="7">
    <location>
        <begin position="216"/>
        <end position="240"/>
    </location>
</feature>
<dbReference type="Gene3D" id="3.30.450.40">
    <property type="match status" value="1"/>
</dbReference>
<accession>A0A285UZN9</accession>
<dbReference type="CDD" id="cd00082">
    <property type="entry name" value="HisKA"/>
    <property type="match status" value="1"/>
</dbReference>
<evidence type="ECO:0000256" key="2">
    <source>
        <dbReference type="ARBA" id="ARBA00012438"/>
    </source>
</evidence>
<dbReference type="InterPro" id="IPR003661">
    <property type="entry name" value="HisK_dim/P_dom"/>
</dbReference>
<dbReference type="PANTHER" id="PTHR45339">
    <property type="entry name" value="HYBRID SIGNAL TRANSDUCTION HISTIDINE KINASE J"/>
    <property type="match status" value="1"/>
</dbReference>
<feature type="transmembrane region" description="Helical" evidence="7">
    <location>
        <begin position="45"/>
        <end position="67"/>
    </location>
</feature>
<feature type="domain" description="Histidine kinase" evidence="8">
    <location>
        <begin position="507"/>
        <end position="727"/>
    </location>
</feature>
<keyword evidence="7" id="KW-0472">Membrane</keyword>
<dbReference type="PANTHER" id="PTHR45339:SF1">
    <property type="entry name" value="HYBRID SIGNAL TRANSDUCTION HISTIDINE KINASE J"/>
    <property type="match status" value="1"/>
</dbReference>
<dbReference type="SUPFAM" id="SSF55874">
    <property type="entry name" value="ATPase domain of HSP90 chaperone/DNA topoisomerase II/histidine kinase"/>
    <property type="match status" value="1"/>
</dbReference>
<dbReference type="Gene3D" id="3.30.565.10">
    <property type="entry name" value="Histidine kinase-like ATPase, C-terminal domain"/>
    <property type="match status" value="1"/>
</dbReference>
<dbReference type="EC" id="2.7.13.3" evidence="2"/>
<sequence>MNSSARLNTFQPSWAANPTNEKSYLMHRKASATAATHSFGLERNVFIGLSCAFIFLLISTAVSIYTIDNVRRSNASVTQTHGFIVALDLLLIDIQDAESGLRGFLLTSDEPYLLPYLRAVPQIESRIASINSTATDEMRQRGTVEALRAYVSSKLEIMAQTLQLFQRQGEVEALALVASDRGRSDMEGIREMVGQLRDEAGEDRSQRLAAMETSYLIAWASALSAGVLGILLTLVISALVRKSALKQKREQWLREAQLGLTSSVTGDQPISELGANILRFLTNYLGAVAGVMYVENAGRFHRLAAHGVPSDAVMPTSFGQNDSLFSHVLRDHHPIAVGEVPDGYINFGSGLGREKPRYLALAPAIVEGDIRCMIELGFLSPINDQVLKLLEHVSELIAVAIRSAEFRTRLQALLEETQRQAEELQVQGEELRVSNEELEEQGRALREQQARLEQQQAELEQTNSQLEEQAEELAQQRDSLERSKNAIEAKAREVEQASRYKSDFLANMSHELRTPLNSSLILAKLLADNPEGNLTAQQVQFAQTIQSSGNDLLNLINDILDLSKIEAGHVEIHPEAVSVERMVNSLRHMFEPLATSKGLELNVTVAASVPPIVQTDGQRLEQVLKNLLANALKFTEKGNVSLDVRRHADRQLAFDIKDTGIGIPEEQQKQIFEAFHQADSTISRRFGGTGLGLSISRELVRLLGGYLSLESRVGSGSTFTVVIPAEFKTKLAPPAGQEVARQTETAAMPVLSPPSENFASKAEAIAFIEDDRATVTDAERKLLIVEDDKSFALILRDLSQELRFKALVAGTAHEALELAHKFLPNAILLDVGLPDQSGLSVLDRLKRDVRTRHIPIHIISAEDYSERALSLGAVGYELKPVQRDHLISVMESLGARAEQTQRRVLIVEDNVVQREALSKLLSSHDVETIGAGTAAECIALLAEQTFDCMVLDLSLPDASGFALLETLSQEGMHSFPPVIVYTGRVLSAEEEQRLRRYSKSIIIKGAKSPERLLDEVTLFLHQVVSELPDEQQQMIRKARNRDELLEGRRILIVEDDVRNVYALTNILEPRGVLVEIARNGEEAIDKLEQSLDKPDGRIDLVLMDVMMPVMDGLTATRHIRKNAAWQKLPIITLTAKAMPDDQKRCIEAGANDYMAKPLDVEKLLSLVRVWMPQ</sequence>
<feature type="modified residue" description="4-aspartylphosphate" evidence="5">
    <location>
        <position position="1104"/>
    </location>
</feature>
<feature type="domain" description="Response regulatory" evidence="9">
    <location>
        <begin position="903"/>
        <end position="1019"/>
    </location>
</feature>
<dbReference type="Pfam" id="PF05227">
    <property type="entry name" value="CHASE3"/>
    <property type="match status" value="1"/>
</dbReference>
<dbReference type="InterPro" id="IPR004358">
    <property type="entry name" value="Sig_transdc_His_kin-like_C"/>
</dbReference>
<feature type="coiled-coil region" evidence="6">
    <location>
        <begin position="407"/>
        <end position="497"/>
    </location>
</feature>
<evidence type="ECO:0000259" key="9">
    <source>
        <dbReference type="PROSITE" id="PS50110"/>
    </source>
</evidence>
<evidence type="ECO:0000256" key="3">
    <source>
        <dbReference type="ARBA" id="ARBA00022553"/>
    </source>
</evidence>
<dbReference type="InterPro" id="IPR003594">
    <property type="entry name" value="HATPase_dom"/>
</dbReference>
<dbReference type="AlphaFoldDB" id="A0A285UZN9"/>
<keyword evidence="7" id="KW-0812">Transmembrane</keyword>
<gene>
    <name evidence="10" type="ORF">SAMN05892877_12847</name>
</gene>
<dbReference type="Gene3D" id="1.10.287.130">
    <property type="match status" value="1"/>
</dbReference>
<dbReference type="InterPro" id="IPR005467">
    <property type="entry name" value="His_kinase_dom"/>
</dbReference>
<evidence type="ECO:0000313" key="10">
    <source>
        <dbReference type="EMBL" id="SOC47312.1"/>
    </source>
</evidence>
<keyword evidence="10" id="KW-0808">Transferase</keyword>
<dbReference type="InterPro" id="IPR007891">
    <property type="entry name" value="CHASE3"/>
</dbReference>
<organism evidence="10 11">
    <name type="scientific">Rhizobium subbaraonis</name>
    <dbReference type="NCBI Taxonomy" id="908946"/>
    <lineage>
        <taxon>Bacteria</taxon>
        <taxon>Pseudomonadati</taxon>
        <taxon>Pseudomonadota</taxon>
        <taxon>Alphaproteobacteria</taxon>
        <taxon>Hyphomicrobiales</taxon>
        <taxon>Rhizobiaceae</taxon>
        <taxon>Rhizobium/Agrobacterium group</taxon>
        <taxon>Rhizobium</taxon>
    </lineage>
</organism>
<evidence type="ECO:0000259" key="8">
    <source>
        <dbReference type="PROSITE" id="PS50109"/>
    </source>
</evidence>
<dbReference type="PROSITE" id="PS50109">
    <property type="entry name" value="HIS_KIN"/>
    <property type="match status" value="1"/>
</dbReference>
<feature type="modified residue" description="4-aspartylphosphate" evidence="5">
    <location>
        <position position="952"/>
    </location>
</feature>
<dbReference type="GO" id="GO:0000155">
    <property type="term" value="F:phosphorelay sensor kinase activity"/>
    <property type="evidence" value="ECO:0007669"/>
    <property type="project" value="InterPro"/>
</dbReference>
<dbReference type="PROSITE" id="PS50110">
    <property type="entry name" value="RESPONSE_REGULATORY"/>
    <property type="match status" value="3"/>
</dbReference>
<keyword evidence="7" id="KW-1133">Transmembrane helix</keyword>
<keyword evidence="11" id="KW-1185">Reference proteome</keyword>
<dbReference type="Proteomes" id="UP000219167">
    <property type="component" value="Unassembled WGS sequence"/>
</dbReference>
<dbReference type="InterPro" id="IPR001789">
    <property type="entry name" value="Sig_transdc_resp-reg_receiver"/>
</dbReference>
<feature type="domain" description="Response regulatory" evidence="9">
    <location>
        <begin position="1049"/>
        <end position="1171"/>
    </location>
</feature>
<dbReference type="SMART" id="SM00448">
    <property type="entry name" value="REC"/>
    <property type="match status" value="3"/>
</dbReference>
<evidence type="ECO:0000256" key="5">
    <source>
        <dbReference type="PROSITE-ProRule" id="PRU00169"/>
    </source>
</evidence>
<dbReference type="CDD" id="cd00156">
    <property type="entry name" value="REC"/>
    <property type="match status" value="2"/>
</dbReference>
<keyword evidence="4" id="KW-0902">Two-component regulatory system</keyword>
<dbReference type="Pfam" id="PF02518">
    <property type="entry name" value="HATPase_c"/>
    <property type="match status" value="1"/>
</dbReference>
<dbReference type="Pfam" id="PF00072">
    <property type="entry name" value="Response_reg"/>
    <property type="match status" value="3"/>
</dbReference>
<dbReference type="Gene3D" id="3.40.50.2300">
    <property type="match status" value="3"/>
</dbReference>
<dbReference type="Pfam" id="PF00512">
    <property type="entry name" value="HisKA"/>
    <property type="match status" value="1"/>
</dbReference>
<dbReference type="SUPFAM" id="SSF47384">
    <property type="entry name" value="Homodimeric domain of signal transducing histidine kinase"/>
    <property type="match status" value="1"/>
</dbReference>
<dbReference type="EMBL" id="OBQD01000028">
    <property type="protein sequence ID" value="SOC47312.1"/>
    <property type="molecule type" value="Genomic_DNA"/>
</dbReference>
<dbReference type="CDD" id="cd17546">
    <property type="entry name" value="REC_hyHK_CKI1_RcsC-like"/>
    <property type="match status" value="1"/>
</dbReference>
<dbReference type="InterPro" id="IPR036890">
    <property type="entry name" value="HATPase_C_sf"/>
</dbReference>
<comment type="catalytic activity">
    <reaction evidence="1">
        <text>ATP + protein L-histidine = ADP + protein N-phospho-L-histidine.</text>
        <dbReference type="EC" id="2.7.13.3"/>
    </reaction>
</comment>
<dbReference type="CDD" id="cd16922">
    <property type="entry name" value="HATPase_EvgS-ArcB-TorS-like"/>
    <property type="match status" value="1"/>
</dbReference>
<evidence type="ECO:0000256" key="1">
    <source>
        <dbReference type="ARBA" id="ARBA00000085"/>
    </source>
</evidence>
<keyword evidence="6" id="KW-0175">Coiled coil</keyword>
<dbReference type="InterPro" id="IPR011006">
    <property type="entry name" value="CheY-like_superfamily"/>
</dbReference>
<name>A0A285UZN9_9HYPH</name>
<dbReference type="SUPFAM" id="SSF55781">
    <property type="entry name" value="GAF domain-like"/>
    <property type="match status" value="1"/>
</dbReference>